<dbReference type="InterPro" id="IPR029058">
    <property type="entry name" value="AB_hydrolase_fold"/>
</dbReference>
<dbReference type="InterPro" id="IPR002018">
    <property type="entry name" value="CarbesteraseB"/>
</dbReference>
<evidence type="ECO:0000313" key="5">
    <source>
        <dbReference type="EMBL" id="KAL1627517.1"/>
    </source>
</evidence>
<dbReference type="EC" id="3.1.1.-" evidence="3"/>
<organism evidence="5 6">
    <name type="scientific">Neofusicoccum ribis</name>
    <dbReference type="NCBI Taxonomy" id="45134"/>
    <lineage>
        <taxon>Eukaryota</taxon>
        <taxon>Fungi</taxon>
        <taxon>Dikarya</taxon>
        <taxon>Ascomycota</taxon>
        <taxon>Pezizomycotina</taxon>
        <taxon>Dothideomycetes</taxon>
        <taxon>Dothideomycetes incertae sedis</taxon>
        <taxon>Botryosphaeriales</taxon>
        <taxon>Botryosphaeriaceae</taxon>
        <taxon>Neofusicoccum</taxon>
    </lineage>
</organism>
<dbReference type="SUPFAM" id="SSF53474">
    <property type="entry name" value="alpha/beta-Hydrolases"/>
    <property type="match status" value="1"/>
</dbReference>
<keyword evidence="2 3" id="KW-0378">Hydrolase</keyword>
<name>A0ABR3SQY9_9PEZI</name>
<dbReference type="Gene3D" id="3.40.50.1820">
    <property type="entry name" value="alpha/beta hydrolase"/>
    <property type="match status" value="1"/>
</dbReference>
<evidence type="ECO:0000313" key="6">
    <source>
        <dbReference type="Proteomes" id="UP001521116"/>
    </source>
</evidence>
<protein>
    <recommendedName>
        <fullName evidence="3">Carboxylic ester hydrolase</fullName>
        <ecNumber evidence="3">3.1.1.-</ecNumber>
    </recommendedName>
</protein>
<dbReference type="EMBL" id="JAJVDC020000072">
    <property type="protein sequence ID" value="KAL1627517.1"/>
    <property type="molecule type" value="Genomic_DNA"/>
</dbReference>
<sequence length="381" mass="41554">MVHGLIERSTTNCSDGVIWVAINYRLGAFGFLSGPTLQEDGTPNAGLHDQRFALQWMRDYIHLFGGDKNRVTVLGESAGAASIMHQMTAYGGSPCKDLFQQVIPQSPGWYPSLSVQSQEQTFRDFLSAAGVGSLAEARMLTSEQLISANARQVAGSPFGRFTYGPAVDGSFVTQDPKELLNRGQFDRSVRIMVGHNADEGLIFTPLTLTSDADFDSYVQSIVPDAKPDVIDYITNTLYPPVQNGTSAPYNDTYSRAAFLVGELVFTCNSFALDVASQNESYAYIFAVGAGHHGDDLAYTFYDPKQEENGSGFNATVALVLQDYITSFAVRGVPDSLVDGLSAFPLFGKNASVVRLEMDSIGVARDPAANDRCRWWMQGHYH</sequence>
<evidence type="ECO:0000256" key="2">
    <source>
        <dbReference type="ARBA" id="ARBA00022801"/>
    </source>
</evidence>
<evidence type="ECO:0000259" key="4">
    <source>
        <dbReference type="Pfam" id="PF00135"/>
    </source>
</evidence>
<comment type="caution">
    <text evidence="5">The sequence shown here is derived from an EMBL/GenBank/DDBJ whole genome shotgun (WGS) entry which is preliminary data.</text>
</comment>
<dbReference type="Pfam" id="PF00135">
    <property type="entry name" value="COesterase"/>
    <property type="match status" value="1"/>
</dbReference>
<accession>A0ABR3SQY9</accession>
<evidence type="ECO:0000256" key="3">
    <source>
        <dbReference type="RuleBase" id="RU361235"/>
    </source>
</evidence>
<feature type="domain" description="Carboxylesterase type B" evidence="4">
    <location>
        <begin position="16"/>
        <end position="358"/>
    </location>
</feature>
<dbReference type="Proteomes" id="UP001521116">
    <property type="component" value="Unassembled WGS sequence"/>
</dbReference>
<dbReference type="PANTHER" id="PTHR11559">
    <property type="entry name" value="CARBOXYLESTERASE"/>
    <property type="match status" value="1"/>
</dbReference>
<gene>
    <name evidence="5" type="ORF">SLS56_006341</name>
</gene>
<dbReference type="PROSITE" id="PS00122">
    <property type="entry name" value="CARBOXYLESTERASE_B_1"/>
    <property type="match status" value="1"/>
</dbReference>
<reference evidence="5 6" key="1">
    <citation type="submission" date="2024-02" db="EMBL/GenBank/DDBJ databases">
        <title>De novo assembly and annotation of 12 fungi associated with fruit tree decline syndrome in Ontario, Canada.</title>
        <authorList>
            <person name="Sulman M."/>
            <person name="Ellouze W."/>
            <person name="Ilyukhin E."/>
        </authorList>
    </citation>
    <scope>NUCLEOTIDE SEQUENCE [LARGE SCALE GENOMIC DNA]</scope>
    <source>
        <strain evidence="5 6">M1-105</strain>
    </source>
</reference>
<dbReference type="InterPro" id="IPR050309">
    <property type="entry name" value="Type-B_Carboxylest/Lipase"/>
</dbReference>
<keyword evidence="6" id="KW-1185">Reference proteome</keyword>
<evidence type="ECO:0000256" key="1">
    <source>
        <dbReference type="ARBA" id="ARBA00005964"/>
    </source>
</evidence>
<comment type="similarity">
    <text evidence="1 3">Belongs to the type-B carboxylesterase/lipase family.</text>
</comment>
<proteinExistence type="inferred from homology"/>
<dbReference type="InterPro" id="IPR019826">
    <property type="entry name" value="Carboxylesterase_B_AS"/>
</dbReference>